<evidence type="ECO:0000256" key="1">
    <source>
        <dbReference type="SAM" id="Phobius"/>
    </source>
</evidence>
<dbReference type="Proteomes" id="UP000473648">
    <property type="component" value="Unassembled WGS sequence"/>
</dbReference>
<reference evidence="2" key="1">
    <citation type="journal article" date="2020" name="Appl. Environ. Microbiol.">
        <title>Medium-Chain Fatty Acid Synthesis by 'Candidatus Weimeria bifida' gen. nov., sp. nov., and 'Candidatus Pseudoramibacter fermentans' sp. nov.</title>
        <authorList>
            <person name="Scarborough M.J."/>
            <person name="Myers K.S."/>
            <person name="Donohue T.J."/>
            <person name="Noguera D.R."/>
        </authorList>
    </citation>
    <scope>NUCLEOTIDE SEQUENCE</scope>
    <source>
        <strain evidence="2">EUB1.1</strain>
    </source>
</reference>
<keyword evidence="1" id="KW-0812">Transmembrane</keyword>
<sequence length="108" mass="11743">MTATQQCITIAVVIAGTVLTRFLPYVLFPEGRAIPKFVTYLGKVLAPAVFGLLVVYCLRHVSVFTGSHGIPELISIGVVIALYAWKRGMVLPMLGGTVCYMLLVQLVF</sequence>
<feature type="transmembrane region" description="Helical" evidence="1">
    <location>
        <begin position="40"/>
        <end position="58"/>
    </location>
</feature>
<dbReference type="AlphaFoldDB" id="A0A6L5GPL2"/>
<gene>
    <name evidence="2" type="ORF">FRC53_02055</name>
</gene>
<proteinExistence type="predicted"/>
<evidence type="ECO:0000313" key="2">
    <source>
        <dbReference type="EMBL" id="MQM72219.1"/>
    </source>
</evidence>
<dbReference type="PIRSF" id="PIRSF003203">
    <property type="entry name" value="AzlD"/>
    <property type="match status" value="1"/>
</dbReference>
<accession>A0A6L5GPL2</accession>
<keyword evidence="3" id="KW-1185">Reference proteome</keyword>
<organism evidence="2 3">
    <name type="scientific">Candidatus Pseudoramibacter fermentans</name>
    <dbReference type="NCBI Taxonomy" id="2594427"/>
    <lineage>
        <taxon>Bacteria</taxon>
        <taxon>Bacillati</taxon>
        <taxon>Bacillota</taxon>
        <taxon>Clostridia</taxon>
        <taxon>Eubacteriales</taxon>
        <taxon>Eubacteriaceae</taxon>
        <taxon>Pseudoramibacter</taxon>
    </lineage>
</organism>
<evidence type="ECO:0000313" key="3">
    <source>
        <dbReference type="Proteomes" id="UP000473648"/>
    </source>
</evidence>
<protein>
    <submittedName>
        <fullName evidence="2">Branched-chain amino acid transporter AzlD</fullName>
    </submittedName>
</protein>
<feature type="transmembrane region" description="Helical" evidence="1">
    <location>
        <begin position="7"/>
        <end position="28"/>
    </location>
</feature>
<keyword evidence="1" id="KW-1133">Transmembrane helix</keyword>
<name>A0A6L5GPL2_9FIRM</name>
<dbReference type="EMBL" id="VOGB01000003">
    <property type="protein sequence ID" value="MQM72219.1"/>
    <property type="molecule type" value="Genomic_DNA"/>
</dbReference>
<dbReference type="InterPro" id="IPR008407">
    <property type="entry name" value="Brnchd-chn_aa_trnsp_AzlD"/>
</dbReference>
<feature type="transmembrane region" description="Helical" evidence="1">
    <location>
        <begin position="91"/>
        <end position="107"/>
    </location>
</feature>
<comment type="caution">
    <text evidence="2">The sequence shown here is derived from an EMBL/GenBank/DDBJ whole genome shotgun (WGS) entry which is preliminary data.</text>
</comment>
<feature type="transmembrane region" description="Helical" evidence="1">
    <location>
        <begin position="70"/>
        <end position="85"/>
    </location>
</feature>
<dbReference type="Pfam" id="PF05437">
    <property type="entry name" value="AzlD"/>
    <property type="match status" value="1"/>
</dbReference>
<keyword evidence="1" id="KW-0472">Membrane</keyword>